<dbReference type="Pfam" id="PF03466">
    <property type="entry name" value="LysR_substrate"/>
    <property type="match status" value="1"/>
</dbReference>
<keyword evidence="2" id="KW-0805">Transcription regulation</keyword>
<evidence type="ECO:0000256" key="2">
    <source>
        <dbReference type="ARBA" id="ARBA00023015"/>
    </source>
</evidence>
<dbReference type="EMBL" id="RAQO01000005">
    <property type="protein sequence ID" value="RKF18716.1"/>
    <property type="molecule type" value="Genomic_DNA"/>
</dbReference>
<keyword evidence="4" id="KW-0804">Transcription</keyword>
<dbReference type="InterPro" id="IPR005119">
    <property type="entry name" value="LysR_subst-bd"/>
</dbReference>
<dbReference type="GO" id="GO:0006351">
    <property type="term" value="P:DNA-templated transcription"/>
    <property type="evidence" value="ECO:0007669"/>
    <property type="project" value="TreeGrafter"/>
</dbReference>
<dbReference type="PANTHER" id="PTHR30537:SF26">
    <property type="entry name" value="GLYCINE CLEAVAGE SYSTEM TRANSCRIPTIONAL ACTIVATOR"/>
    <property type="match status" value="1"/>
</dbReference>
<dbReference type="PROSITE" id="PS50931">
    <property type="entry name" value="HTH_LYSR"/>
    <property type="match status" value="1"/>
</dbReference>
<dbReference type="CDD" id="cd08432">
    <property type="entry name" value="PBP2_GcdR_TrpI_HvrB_AmpR_like"/>
    <property type="match status" value="1"/>
</dbReference>
<dbReference type="InterPro" id="IPR000847">
    <property type="entry name" value="LysR_HTH_N"/>
</dbReference>
<dbReference type="Pfam" id="PF00126">
    <property type="entry name" value="HTH_1"/>
    <property type="match status" value="1"/>
</dbReference>
<dbReference type="GO" id="GO:0003700">
    <property type="term" value="F:DNA-binding transcription factor activity"/>
    <property type="evidence" value="ECO:0007669"/>
    <property type="project" value="InterPro"/>
</dbReference>
<sequence length="302" mass="33517">MNSELRHLSALRYFEAAARLGSYSKAALELSITQAAVSQRLRQLEDELACKLFVRKGRNMLLTAEGLRLYETVSVAFKSIVDGLNATQAEPIEGVLSVVTSPSFASRWLMPRLWRFSLAFPKTPIRVSSSNQPNIDLSGDFDIAIGEVNCKIDDTLLTCQQLFDEPVFPVCSPELAKSMKLSQPDQLLKCWLVSNISSHHFSWEEWFKKAGVVVDDSVFNWMEVETFDMGINAVVAGHGVCAGTDSLAGDFIERGLLVKPFDISLSPGVEYSAVYHADSIRKSRILVFVDWLKAEAALQSMS</sequence>
<comment type="similarity">
    <text evidence="1">Belongs to the LysR transcriptional regulatory family.</text>
</comment>
<name>A0A420EDH4_9ALTE</name>
<dbReference type="InterPro" id="IPR036388">
    <property type="entry name" value="WH-like_DNA-bd_sf"/>
</dbReference>
<dbReference type="InterPro" id="IPR036390">
    <property type="entry name" value="WH_DNA-bd_sf"/>
</dbReference>
<keyword evidence="3" id="KW-0238">DNA-binding</keyword>
<dbReference type="Proteomes" id="UP000286482">
    <property type="component" value="Unassembled WGS sequence"/>
</dbReference>
<protein>
    <submittedName>
        <fullName evidence="6">LysR family transcriptional regulator</fullName>
    </submittedName>
</protein>
<dbReference type="InterPro" id="IPR058163">
    <property type="entry name" value="LysR-type_TF_proteobact-type"/>
</dbReference>
<dbReference type="OrthoDB" id="5526340at2"/>
<evidence type="ECO:0000256" key="4">
    <source>
        <dbReference type="ARBA" id="ARBA00023163"/>
    </source>
</evidence>
<dbReference type="PRINTS" id="PR00039">
    <property type="entry name" value="HTHLYSR"/>
</dbReference>
<organism evidence="6 7">
    <name type="scientific">Alginatibacterium sediminis</name>
    <dbReference type="NCBI Taxonomy" id="2164068"/>
    <lineage>
        <taxon>Bacteria</taxon>
        <taxon>Pseudomonadati</taxon>
        <taxon>Pseudomonadota</taxon>
        <taxon>Gammaproteobacteria</taxon>
        <taxon>Alteromonadales</taxon>
        <taxon>Alteromonadaceae</taxon>
        <taxon>Alginatibacterium</taxon>
    </lineage>
</organism>
<dbReference type="Gene3D" id="3.40.190.10">
    <property type="entry name" value="Periplasmic binding protein-like II"/>
    <property type="match status" value="2"/>
</dbReference>
<evidence type="ECO:0000256" key="1">
    <source>
        <dbReference type="ARBA" id="ARBA00009437"/>
    </source>
</evidence>
<dbReference type="AlphaFoldDB" id="A0A420EDH4"/>
<dbReference type="SUPFAM" id="SSF46785">
    <property type="entry name" value="Winged helix' DNA-binding domain"/>
    <property type="match status" value="1"/>
</dbReference>
<feature type="domain" description="HTH lysR-type" evidence="5">
    <location>
        <begin position="1"/>
        <end position="63"/>
    </location>
</feature>
<dbReference type="GO" id="GO:0043565">
    <property type="term" value="F:sequence-specific DNA binding"/>
    <property type="evidence" value="ECO:0007669"/>
    <property type="project" value="TreeGrafter"/>
</dbReference>
<dbReference type="PANTHER" id="PTHR30537">
    <property type="entry name" value="HTH-TYPE TRANSCRIPTIONAL REGULATOR"/>
    <property type="match status" value="1"/>
</dbReference>
<keyword evidence="7" id="KW-1185">Reference proteome</keyword>
<dbReference type="RefSeq" id="WP_120354795.1">
    <property type="nucleotide sequence ID" value="NZ_RAQO01000005.1"/>
</dbReference>
<evidence type="ECO:0000313" key="6">
    <source>
        <dbReference type="EMBL" id="RKF18716.1"/>
    </source>
</evidence>
<evidence type="ECO:0000259" key="5">
    <source>
        <dbReference type="PROSITE" id="PS50931"/>
    </source>
</evidence>
<accession>A0A420EDH4</accession>
<comment type="caution">
    <text evidence="6">The sequence shown here is derived from an EMBL/GenBank/DDBJ whole genome shotgun (WGS) entry which is preliminary data.</text>
</comment>
<dbReference type="SUPFAM" id="SSF53850">
    <property type="entry name" value="Periplasmic binding protein-like II"/>
    <property type="match status" value="1"/>
</dbReference>
<gene>
    <name evidence="6" type="ORF">DBZ36_09965</name>
</gene>
<reference evidence="6 7" key="1">
    <citation type="submission" date="2018-09" db="EMBL/GenBank/DDBJ databases">
        <authorList>
            <person name="Wang Z."/>
        </authorList>
    </citation>
    <scope>NUCLEOTIDE SEQUENCE [LARGE SCALE GENOMIC DNA]</scope>
    <source>
        <strain evidence="6 7">ALS 81</strain>
    </source>
</reference>
<proteinExistence type="inferred from homology"/>
<dbReference type="Gene3D" id="1.10.10.10">
    <property type="entry name" value="Winged helix-like DNA-binding domain superfamily/Winged helix DNA-binding domain"/>
    <property type="match status" value="1"/>
</dbReference>
<evidence type="ECO:0000256" key="3">
    <source>
        <dbReference type="ARBA" id="ARBA00023125"/>
    </source>
</evidence>
<evidence type="ECO:0000313" key="7">
    <source>
        <dbReference type="Proteomes" id="UP000286482"/>
    </source>
</evidence>